<comment type="similarity">
    <text evidence="1">Belongs to the AAA ATPase family. RarA/MGS1/WRNIP1 subfamily.</text>
</comment>
<accession>A0A366IJJ8</accession>
<comment type="caution">
    <text evidence="6">The sequence shown here is derived from an EMBL/GenBank/DDBJ whole genome shotgun (WGS) entry which is preliminary data.</text>
</comment>
<evidence type="ECO:0000313" key="7">
    <source>
        <dbReference type="Proteomes" id="UP000253509"/>
    </source>
</evidence>
<dbReference type="Gene3D" id="3.40.50.300">
    <property type="entry name" value="P-loop containing nucleotide triphosphate hydrolases"/>
    <property type="match status" value="1"/>
</dbReference>
<dbReference type="PANTHER" id="PTHR13779:SF7">
    <property type="entry name" value="ATPASE WRNIP1"/>
    <property type="match status" value="1"/>
</dbReference>
<proteinExistence type="inferred from homology"/>
<dbReference type="InterPro" id="IPR032423">
    <property type="entry name" value="AAA_assoc_2"/>
</dbReference>
<dbReference type="CDD" id="cd00009">
    <property type="entry name" value="AAA"/>
    <property type="match status" value="1"/>
</dbReference>
<feature type="compositionally biased region" description="Low complexity" evidence="4">
    <location>
        <begin position="9"/>
        <end position="22"/>
    </location>
</feature>
<evidence type="ECO:0000313" key="6">
    <source>
        <dbReference type="EMBL" id="RBP70821.1"/>
    </source>
</evidence>
<dbReference type="Pfam" id="PF16193">
    <property type="entry name" value="AAA_assoc_2"/>
    <property type="match status" value="1"/>
</dbReference>
<keyword evidence="3" id="KW-0067">ATP-binding</keyword>
<dbReference type="GO" id="GO:0000731">
    <property type="term" value="P:DNA synthesis involved in DNA repair"/>
    <property type="evidence" value="ECO:0007669"/>
    <property type="project" value="TreeGrafter"/>
</dbReference>
<dbReference type="InterPro" id="IPR027417">
    <property type="entry name" value="P-loop_NTPase"/>
</dbReference>
<dbReference type="Gene3D" id="1.10.3710.10">
    <property type="entry name" value="DNA polymerase III clamp loader subunits, C-terminal domain"/>
    <property type="match status" value="1"/>
</dbReference>
<reference evidence="6 7" key="1">
    <citation type="submission" date="2018-06" db="EMBL/GenBank/DDBJ databases">
        <title>Freshwater and sediment microbial communities from various areas in North America, analyzing microbe dynamics in response to fracking.</title>
        <authorList>
            <person name="Lamendella R."/>
        </authorList>
    </citation>
    <scope>NUCLEOTIDE SEQUENCE [LARGE SCALE GENOMIC DNA]</scope>
    <source>
        <strain evidence="6 7">3b_TX</strain>
    </source>
</reference>
<gene>
    <name evidence="6" type="ORF">DFO65_107143</name>
</gene>
<dbReference type="InterPro" id="IPR003593">
    <property type="entry name" value="AAA+_ATPase"/>
</dbReference>
<dbReference type="SUPFAM" id="SSF52540">
    <property type="entry name" value="P-loop containing nucleoside triphosphate hydrolases"/>
    <property type="match status" value="1"/>
</dbReference>
<dbReference type="GO" id="GO:0016887">
    <property type="term" value="F:ATP hydrolysis activity"/>
    <property type="evidence" value="ECO:0007669"/>
    <property type="project" value="InterPro"/>
</dbReference>
<dbReference type="SMART" id="SM00382">
    <property type="entry name" value="AAA"/>
    <property type="match status" value="1"/>
</dbReference>
<dbReference type="CDD" id="cd18139">
    <property type="entry name" value="HLD_clamp_RarA"/>
    <property type="match status" value="1"/>
</dbReference>
<dbReference type="Proteomes" id="UP000253509">
    <property type="component" value="Unassembled WGS sequence"/>
</dbReference>
<dbReference type="GO" id="GO:0003677">
    <property type="term" value="F:DNA binding"/>
    <property type="evidence" value="ECO:0007669"/>
    <property type="project" value="InterPro"/>
</dbReference>
<evidence type="ECO:0000259" key="5">
    <source>
        <dbReference type="SMART" id="SM00382"/>
    </source>
</evidence>
<feature type="domain" description="AAA+ ATPase" evidence="5">
    <location>
        <begin position="74"/>
        <end position="191"/>
    </location>
</feature>
<dbReference type="PANTHER" id="PTHR13779">
    <property type="entry name" value="WERNER HELICASE-INTERACTING PROTEIN 1 FAMILY MEMBER"/>
    <property type="match status" value="1"/>
</dbReference>
<keyword evidence="2" id="KW-0547">Nucleotide-binding</keyword>
<dbReference type="AlphaFoldDB" id="A0A366IJJ8"/>
<feature type="region of interest" description="Disordered" evidence="4">
    <location>
        <begin position="258"/>
        <end position="356"/>
    </location>
</feature>
<dbReference type="Pfam" id="PF00004">
    <property type="entry name" value="AAA"/>
    <property type="match status" value="1"/>
</dbReference>
<feature type="compositionally biased region" description="Basic and acidic residues" evidence="4">
    <location>
        <begin position="317"/>
        <end position="341"/>
    </location>
</feature>
<dbReference type="InterPro" id="IPR051314">
    <property type="entry name" value="AAA_ATPase_RarA/MGS1/WRNIP1"/>
</dbReference>
<dbReference type="FunFam" id="1.20.272.10:FF:000001">
    <property type="entry name" value="Putative AAA family ATPase"/>
    <property type="match status" value="1"/>
</dbReference>
<dbReference type="GO" id="GO:0005524">
    <property type="term" value="F:ATP binding"/>
    <property type="evidence" value="ECO:0007669"/>
    <property type="project" value="UniProtKB-KW"/>
</dbReference>
<dbReference type="Pfam" id="PF12002">
    <property type="entry name" value="MgsA_C"/>
    <property type="match status" value="1"/>
</dbReference>
<dbReference type="RefSeq" id="WP_113904614.1">
    <property type="nucleotide sequence ID" value="NZ_QNSB01000007.1"/>
</dbReference>
<dbReference type="FunFam" id="1.10.3710.10:FF:000003">
    <property type="entry name" value="ATPase, AAA family protein"/>
    <property type="match status" value="1"/>
</dbReference>
<evidence type="ECO:0000256" key="2">
    <source>
        <dbReference type="ARBA" id="ARBA00022741"/>
    </source>
</evidence>
<evidence type="ECO:0000256" key="4">
    <source>
        <dbReference type="SAM" id="MobiDB-lite"/>
    </source>
</evidence>
<dbReference type="InterPro" id="IPR003959">
    <property type="entry name" value="ATPase_AAA_core"/>
</dbReference>
<feature type="compositionally biased region" description="Basic and acidic residues" evidence="4">
    <location>
        <begin position="260"/>
        <end position="286"/>
    </location>
</feature>
<dbReference type="FunFam" id="3.40.50.300:FF:000345">
    <property type="entry name" value="AAA family ATPase"/>
    <property type="match status" value="1"/>
</dbReference>
<evidence type="ECO:0000256" key="1">
    <source>
        <dbReference type="ARBA" id="ARBA00008959"/>
    </source>
</evidence>
<dbReference type="GO" id="GO:0006261">
    <property type="term" value="P:DNA-templated DNA replication"/>
    <property type="evidence" value="ECO:0007669"/>
    <property type="project" value="TreeGrafter"/>
</dbReference>
<dbReference type="Gene3D" id="1.10.8.60">
    <property type="match status" value="1"/>
</dbReference>
<feature type="region of interest" description="Disordered" evidence="4">
    <location>
        <begin position="1"/>
        <end position="33"/>
    </location>
</feature>
<dbReference type="GO" id="GO:0017116">
    <property type="term" value="F:single-stranded DNA helicase activity"/>
    <property type="evidence" value="ECO:0007669"/>
    <property type="project" value="TreeGrafter"/>
</dbReference>
<protein>
    <submittedName>
        <fullName evidence="6">Putative ATPase</fullName>
    </submittedName>
</protein>
<dbReference type="SUPFAM" id="SSF48019">
    <property type="entry name" value="post-AAA+ oligomerization domain-like"/>
    <property type="match status" value="1"/>
</dbReference>
<keyword evidence="7" id="KW-1185">Reference proteome</keyword>
<dbReference type="EMBL" id="QNSB01000007">
    <property type="protein sequence ID" value="RBP70821.1"/>
    <property type="molecule type" value="Genomic_DNA"/>
</dbReference>
<dbReference type="InterPro" id="IPR008921">
    <property type="entry name" value="DNA_pol3_clamp-load_cplx_C"/>
</dbReference>
<evidence type="ECO:0000256" key="3">
    <source>
        <dbReference type="ARBA" id="ARBA00022840"/>
    </source>
</evidence>
<name>A0A366IJJ8_9MICO</name>
<dbReference type="Gene3D" id="1.20.272.10">
    <property type="match status" value="1"/>
</dbReference>
<organism evidence="6 7">
    <name type="scientific">Brevibacterium celere</name>
    <dbReference type="NCBI Taxonomy" id="225845"/>
    <lineage>
        <taxon>Bacteria</taxon>
        <taxon>Bacillati</taxon>
        <taxon>Actinomycetota</taxon>
        <taxon>Actinomycetes</taxon>
        <taxon>Micrococcales</taxon>
        <taxon>Brevibacteriaceae</taxon>
        <taxon>Brevibacterium</taxon>
    </lineage>
</organism>
<dbReference type="GO" id="GO:0008047">
    <property type="term" value="F:enzyme activator activity"/>
    <property type="evidence" value="ECO:0007669"/>
    <property type="project" value="TreeGrafter"/>
</dbReference>
<sequence>MTEGPDLFSAGGDAPGPSAGPSVTGPGGQGRALDPLAVRMRPRTIAEVVGQEHLTFPGSPLVQLVEASGGDRAGASSVILWGPPGVGKTTLAHVISHAPGRTFVELSAITAGVKDVRQVIENARREREMYGRTTVLFLDEIHRFSKAQQDALLPAVENRLVVLVAATTENPSFSVISPLLSRSLLLTLRPLDDTAIAKLLDRAIASERGLAGQFALEPAAKDFIVRIAGADARRSLTILEAAAGIAAAQAKFADDAEGADAARAEGTESADDAVRPEADGPERTGDDAAAETGDSTEPGDGKEPGDGASGDDTESVDGAKTHDGTERGDAAESDDGAKTDDGTDAGADWPEKADAEDAPILITEAACAEASSETVLRYDRNGDQHYDVISAFIKSIRGSDVDAALHYLARMIVAGEDPRFIARRIVISAAEDIGMADPQALTIAVAASTAVANIGMPEGRIPLAEAVTYLALAPKSNASYRALDAAIADVRNGLAGQVPLHLRDAHYPGAKELGHGRGYKYSHDHPHGVAPQDYLPETLTGRRYYAPTGNGLERTLQERLETLQRILRSSED</sequence>
<dbReference type="InterPro" id="IPR021886">
    <property type="entry name" value="MgsA_C"/>
</dbReference>